<keyword evidence="2" id="KW-0812">Transmembrane</keyword>
<evidence type="ECO:0000313" key="4">
    <source>
        <dbReference type="EMBL" id="GLL14745.1"/>
    </source>
</evidence>
<keyword evidence="2" id="KW-1133">Transmembrane helix</keyword>
<evidence type="ECO:0000256" key="2">
    <source>
        <dbReference type="SAM" id="Phobius"/>
    </source>
</evidence>
<dbReference type="PANTHER" id="PTHR46889:SF4">
    <property type="entry name" value="TRANSPOSASE INSO FOR INSERTION SEQUENCE ELEMENT IS911B-RELATED"/>
    <property type="match status" value="1"/>
</dbReference>
<dbReference type="Proteomes" id="UP001143463">
    <property type="component" value="Unassembled WGS sequence"/>
</dbReference>
<dbReference type="InterPro" id="IPR036397">
    <property type="entry name" value="RNaseH_sf"/>
</dbReference>
<keyword evidence="5" id="KW-1185">Reference proteome</keyword>
<evidence type="ECO:0000256" key="1">
    <source>
        <dbReference type="SAM" id="MobiDB-lite"/>
    </source>
</evidence>
<dbReference type="PROSITE" id="PS50994">
    <property type="entry name" value="INTEGRASE"/>
    <property type="match status" value="1"/>
</dbReference>
<sequence>MPTSKSDQWWVADFSYVWTLAGFCYVALLTGVYSRRILGWRVSTSKGTPLLLSVLEQALFTPQTSECRIHRHRTGPSLRCWVAIHVSGVHEALREAGIAGSIGTVGDALDNALMESTIGLFKTELVERHPPLLERTGRVRARDRGVGALVQPRPTALRARTRPAAEFEQRYRDLNEAASTPEVA</sequence>
<dbReference type="GO" id="GO:0003676">
    <property type="term" value="F:nucleic acid binding"/>
    <property type="evidence" value="ECO:0007669"/>
    <property type="project" value="InterPro"/>
</dbReference>
<dbReference type="InterPro" id="IPR012337">
    <property type="entry name" value="RNaseH-like_sf"/>
</dbReference>
<feature type="transmembrane region" description="Helical" evidence="2">
    <location>
        <begin position="15"/>
        <end position="33"/>
    </location>
</feature>
<gene>
    <name evidence="4" type="ORF">GCM10017577_58930</name>
</gene>
<comment type="caution">
    <text evidence="4">The sequence shown here is derived from an EMBL/GenBank/DDBJ whole genome shotgun (WGS) entry which is preliminary data.</text>
</comment>
<reference evidence="4" key="2">
    <citation type="submission" date="2023-01" db="EMBL/GenBank/DDBJ databases">
        <authorList>
            <person name="Sun Q."/>
            <person name="Evtushenko L."/>
        </authorList>
    </citation>
    <scope>NUCLEOTIDE SEQUENCE</scope>
    <source>
        <strain evidence="4">VKM Ac-1069</strain>
    </source>
</reference>
<dbReference type="InterPro" id="IPR050900">
    <property type="entry name" value="Transposase_IS3/IS150/IS904"/>
</dbReference>
<accession>A0A9W6L8H7</accession>
<dbReference type="Pfam" id="PF00665">
    <property type="entry name" value="rve"/>
    <property type="match status" value="1"/>
</dbReference>
<dbReference type="InterPro" id="IPR001584">
    <property type="entry name" value="Integrase_cat-core"/>
</dbReference>
<dbReference type="AlphaFoldDB" id="A0A9W6L8H7"/>
<evidence type="ECO:0000259" key="3">
    <source>
        <dbReference type="PROSITE" id="PS50994"/>
    </source>
</evidence>
<protein>
    <recommendedName>
        <fullName evidence="3">Integrase catalytic domain-containing protein</fullName>
    </recommendedName>
</protein>
<keyword evidence="2" id="KW-0472">Membrane</keyword>
<dbReference type="SUPFAM" id="SSF53098">
    <property type="entry name" value="Ribonuclease H-like"/>
    <property type="match status" value="1"/>
</dbReference>
<feature type="compositionally biased region" description="Basic and acidic residues" evidence="1">
    <location>
        <begin position="163"/>
        <end position="175"/>
    </location>
</feature>
<dbReference type="GO" id="GO:0015074">
    <property type="term" value="P:DNA integration"/>
    <property type="evidence" value="ECO:0007669"/>
    <property type="project" value="InterPro"/>
</dbReference>
<dbReference type="PANTHER" id="PTHR46889">
    <property type="entry name" value="TRANSPOSASE INSF FOR INSERTION SEQUENCE IS3B-RELATED"/>
    <property type="match status" value="1"/>
</dbReference>
<organism evidence="4 5">
    <name type="scientific">Pseudonocardia halophobica</name>
    <dbReference type="NCBI Taxonomy" id="29401"/>
    <lineage>
        <taxon>Bacteria</taxon>
        <taxon>Bacillati</taxon>
        <taxon>Actinomycetota</taxon>
        <taxon>Actinomycetes</taxon>
        <taxon>Pseudonocardiales</taxon>
        <taxon>Pseudonocardiaceae</taxon>
        <taxon>Pseudonocardia</taxon>
    </lineage>
</organism>
<reference evidence="4" key="1">
    <citation type="journal article" date="2014" name="Int. J. Syst. Evol. Microbiol.">
        <title>Complete genome sequence of Corynebacterium casei LMG S-19264T (=DSM 44701T), isolated from a smear-ripened cheese.</title>
        <authorList>
            <consortium name="US DOE Joint Genome Institute (JGI-PGF)"/>
            <person name="Walter F."/>
            <person name="Albersmeier A."/>
            <person name="Kalinowski J."/>
            <person name="Ruckert C."/>
        </authorList>
    </citation>
    <scope>NUCLEOTIDE SEQUENCE</scope>
    <source>
        <strain evidence="4">VKM Ac-1069</strain>
    </source>
</reference>
<name>A0A9W6L8H7_9PSEU</name>
<dbReference type="Gene3D" id="3.30.420.10">
    <property type="entry name" value="Ribonuclease H-like superfamily/Ribonuclease H"/>
    <property type="match status" value="1"/>
</dbReference>
<dbReference type="EMBL" id="BSFQ01000036">
    <property type="protein sequence ID" value="GLL14745.1"/>
    <property type="molecule type" value="Genomic_DNA"/>
</dbReference>
<proteinExistence type="predicted"/>
<evidence type="ECO:0000313" key="5">
    <source>
        <dbReference type="Proteomes" id="UP001143463"/>
    </source>
</evidence>
<feature type="region of interest" description="Disordered" evidence="1">
    <location>
        <begin position="160"/>
        <end position="184"/>
    </location>
</feature>
<feature type="domain" description="Integrase catalytic" evidence="3">
    <location>
        <begin position="1"/>
        <end position="171"/>
    </location>
</feature>